<feature type="non-terminal residue" evidence="7">
    <location>
        <position position="1"/>
    </location>
</feature>
<gene>
    <name evidence="7" type="primary">Pt-KIF13</name>
    <name evidence="7" type="ORF">PHATRDRAFT_7359</name>
</gene>
<protein>
    <submittedName>
        <fullName evidence="7">Kinesin family-like protein</fullName>
    </submittedName>
</protein>
<dbReference type="InterPro" id="IPR001752">
    <property type="entry name" value="Kinesin_motor_dom"/>
</dbReference>
<dbReference type="GO" id="GO:0005634">
    <property type="term" value="C:nucleus"/>
    <property type="evidence" value="ECO:0007669"/>
    <property type="project" value="TreeGrafter"/>
</dbReference>
<dbReference type="Gene3D" id="3.40.850.10">
    <property type="entry name" value="Kinesin motor domain"/>
    <property type="match status" value="1"/>
</dbReference>
<keyword evidence="4 5" id="KW-0505">Motor protein</keyword>
<dbReference type="SMART" id="SM00129">
    <property type="entry name" value="KISc"/>
    <property type="match status" value="1"/>
</dbReference>
<reference evidence="7 8" key="1">
    <citation type="journal article" date="2008" name="Nature">
        <title>The Phaeodactylum genome reveals the evolutionary history of diatom genomes.</title>
        <authorList>
            <person name="Bowler C."/>
            <person name="Allen A.E."/>
            <person name="Badger J.H."/>
            <person name="Grimwood J."/>
            <person name="Jabbari K."/>
            <person name="Kuo A."/>
            <person name="Maheswari U."/>
            <person name="Martens C."/>
            <person name="Maumus F."/>
            <person name="Otillar R.P."/>
            <person name="Rayko E."/>
            <person name="Salamov A."/>
            <person name="Vandepoele K."/>
            <person name="Beszteri B."/>
            <person name="Gruber A."/>
            <person name="Heijde M."/>
            <person name="Katinka M."/>
            <person name="Mock T."/>
            <person name="Valentin K."/>
            <person name="Verret F."/>
            <person name="Berges J.A."/>
            <person name="Brownlee C."/>
            <person name="Cadoret J.P."/>
            <person name="Chiovitti A."/>
            <person name="Choi C.J."/>
            <person name="Coesel S."/>
            <person name="De Martino A."/>
            <person name="Detter J.C."/>
            <person name="Durkin C."/>
            <person name="Falciatore A."/>
            <person name="Fournet J."/>
            <person name="Haruta M."/>
            <person name="Huysman M.J."/>
            <person name="Jenkins B.D."/>
            <person name="Jiroutova K."/>
            <person name="Jorgensen R.E."/>
            <person name="Joubert Y."/>
            <person name="Kaplan A."/>
            <person name="Kroger N."/>
            <person name="Kroth P.G."/>
            <person name="La Roche J."/>
            <person name="Lindquist E."/>
            <person name="Lommer M."/>
            <person name="Martin-Jezequel V."/>
            <person name="Lopez P.J."/>
            <person name="Lucas S."/>
            <person name="Mangogna M."/>
            <person name="McGinnis K."/>
            <person name="Medlin L.K."/>
            <person name="Montsant A."/>
            <person name="Oudot-Le Secq M.P."/>
            <person name="Napoli C."/>
            <person name="Obornik M."/>
            <person name="Parker M.S."/>
            <person name="Petit J.L."/>
            <person name="Porcel B.M."/>
            <person name="Poulsen N."/>
            <person name="Robison M."/>
            <person name="Rychlewski L."/>
            <person name="Rynearson T.A."/>
            <person name="Schmutz J."/>
            <person name="Shapiro H."/>
            <person name="Siaut M."/>
            <person name="Stanley M."/>
            <person name="Sussman M.R."/>
            <person name="Taylor A.R."/>
            <person name="Vardi A."/>
            <person name="von Dassow P."/>
            <person name="Vyverman W."/>
            <person name="Willis A."/>
            <person name="Wyrwicz L.S."/>
            <person name="Rokhsar D.S."/>
            <person name="Weissenbach J."/>
            <person name="Armbrust E.V."/>
            <person name="Green B.R."/>
            <person name="Van de Peer Y."/>
            <person name="Grigoriev I.V."/>
        </authorList>
    </citation>
    <scope>NUCLEOTIDE SEQUENCE [LARGE SCALE GENOMIC DNA]</scope>
    <source>
        <strain evidence="7 8">CCAP 1055/1</strain>
    </source>
</reference>
<dbReference type="HOGENOM" id="CLU_317007_0_0_1"/>
<evidence type="ECO:0000256" key="1">
    <source>
        <dbReference type="ARBA" id="ARBA00022701"/>
    </source>
</evidence>
<dbReference type="PANTHER" id="PTHR24115:SF1008">
    <property type="entry name" value="KINESIN-LIKE PROTEIN SUBITO"/>
    <property type="match status" value="1"/>
</dbReference>
<comment type="similarity">
    <text evidence="5">Belongs to the TRAFAC class myosin-kinesin ATPase superfamily. Kinesin family.</text>
</comment>
<dbReference type="GO" id="GO:0003777">
    <property type="term" value="F:microtubule motor activity"/>
    <property type="evidence" value="ECO:0007669"/>
    <property type="project" value="InterPro"/>
</dbReference>
<keyword evidence="8" id="KW-1185">Reference proteome</keyword>
<dbReference type="PROSITE" id="PS50067">
    <property type="entry name" value="KINESIN_MOTOR_2"/>
    <property type="match status" value="1"/>
</dbReference>
<dbReference type="RefSeq" id="XP_002183587.1">
    <property type="nucleotide sequence ID" value="XM_002183551.1"/>
</dbReference>
<dbReference type="GO" id="GO:0005871">
    <property type="term" value="C:kinesin complex"/>
    <property type="evidence" value="ECO:0007669"/>
    <property type="project" value="TreeGrafter"/>
</dbReference>
<accession>B7G973</accession>
<dbReference type="InterPro" id="IPR027640">
    <property type="entry name" value="Kinesin-like_fam"/>
</dbReference>
<evidence type="ECO:0000256" key="2">
    <source>
        <dbReference type="ARBA" id="ARBA00022741"/>
    </source>
</evidence>
<dbReference type="KEGG" id="pti:PHATRDRAFT_7359"/>
<dbReference type="GO" id="GO:0005874">
    <property type="term" value="C:microtubule"/>
    <property type="evidence" value="ECO:0007669"/>
    <property type="project" value="UniProtKB-KW"/>
</dbReference>
<evidence type="ECO:0000313" key="8">
    <source>
        <dbReference type="Proteomes" id="UP000000759"/>
    </source>
</evidence>
<evidence type="ECO:0000256" key="3">
    <source>
        <dbReference type="ARBA" id="ARBA00022840"/>
    </source>
</evidence>
<sequence>LFSYGITNAGKTHTVLGNISKKKEAWGLVPRAVSDALDRLPPTAHLTMSYFEIYNENVYDLLPQSLQNENVAKFADPLKVREWHGRAVVSGLAKHRLHSLQQGLDLIVMAKQRRHTATNNINRDSSRSHCVCQLTVET</sequence>
<keyword evidence="3 5" id="KW-0067">ATP-binding</keyword>
<dbReference type="GeneID" id="7195275"/>
<dbReference type="GO" id="GO:0005524">
    <property type="term" value="F:ATP binding"/>
    <property type="evidence" value="ECO:0007669"/>
    <property type="project" value="UniProtKB-UniRule"/>
</dbReference>
<dbReference type="EMBL" id="CM000622">
    <property type="protein sequence ID" value="EEC44769.1"/>
    <property type="molecule type" value="Genomic_DNA"/>
</dbReference>
<evidence type="ECO:0000259" key="6">
    <source>
        <dbReference type="PROSITE" id="PS50067"/>
    </source>
</evidence>
<evidence type="ECO:0000313" key="7">
    <source>
        <dbReference type="EMBL" id="EEC44769.1"/>
    </source>
</evidence>
<dbReference type="PANTHER" id="PTHR24115">
    <property type="entry name" value="KINESIN-RELATED"/>
    <property type="match status" value="1"/>
</dbReference>
<dbReference type="GO" id="GO:0016887">
    <property type="term" value="F:ATP hydrolysis activity"/>
    <property type="evidence" value="ECO:0007669"/>
    <property type="project" value="TreeGrafter"/>
</dbReference>
<name>B7G973_PHATC</name>
<dbReference type="SUPFAM" id="SSF52540">
    <property type="entry name" value="P-loop containing nucleoside triphosphate hydrolases"/>
    <property type="match status" value="1"/>
</dbReference>
<dbReference type="eggNOG" id="KOG0242">
    <property type="taxonomic scope" value="Eukaryota"/>
</dbReference>
<dbReference type="GO" id="GO:0007018">
    <property type="term" value="P:microtubule-based movement"/>
    <property type="evidence" value="ECO:0007669"/>
    <property type="project" value="InterPro"/>
</dbReference>
<dbReference type="OrthoDB" id="123929at2759"/>
<dbReference type="STRING" id="556484.B7G973"/>
<organism evidence="7 8">
    <name type="scientific">Phaeodactylum tricornutum (strain CCAP 1055/1)</name>
    <dbReference type="NCBI Taxonomy" id="556484"/>
    <lineage>
        <taxon>Eukaryota</taxon>
        <taxon>Sar</taxon>
        <taxon>Stramenopiles</taxon>
        <taxon>Ochrophyta</taxon>
        <taxon>Bacillariophyta</taxon>
        <taxon>Bacillariophyceae</taxon>
        <taxon>Bacillariophycidae</taxon>
        <taxon>Naviculales</taxon>
        <taxon>Phaeodactylaceae</taxon>
        <taxon>Phaeodactylum</taxon>
    </lineage>
</organism>
<keyword evidence="1" id="KW-0493">Microtubule</keyword>
<keyword evidence="2 5" id="KW-0547">Nucleotide-binding</keyword>
<dbReference type="Proteomes" id="UP000000759">
    <property type="component" value="Chromosome 20"/>
</dbReference>
<reference evidence="8" key="2">
    <citation type="submission" date="2008-08" db="EMBL/GenBank/DDBJ databases">
        <authorList>
            <consortium name="Diatom Consortium"/>
            <person name="Grigoriev I."/>
            <person name="Grimwood J."/>
            <person name="Kuo A."/>
            <person name="Otillar R.P."/>
            <person name="Salamov A."/>
            <person name="Detter J.C."/>
            <person name="Lindquist E."/>
            <person name="Shapiro H."/>
            <person name="Lucas S."/>
            <person name="Glavina del Rio T."/>
            <person name="Pitluck S."/>
            <person name="Rokhsar D."/>
            <person name="Bowler C."/>
        </authorList>
    </citation>
    <scope>GENOME REANNOTATION</scope>
    <source>
        <strain evidence="8">CCAP 1055/1</strain>
    </source>
</reference>
<feature type="binding site" evidence="5">
    <location>
        <begin position="5"/>
        <end position="12"/>
    </location>
    <ligand>
        <name>ATP</name>
        <dbReference type="ChEBI" id="CHEBI:30616"/>
    </ligand>
</feature>
<dbReference type="AlphaFoldDB" id="B7G973"/>
<evidence type="ECO:0000256" key="5">
    <source>
        <dbReference type="PROSITE-ProRule" id="PRU00283"/>
    </source>
</evidence>
<dbReference type="InParanoid" id="B7G973"/>
<dbReference type="Pfam" id="PF00225">
    <property type="entry name" value="Kinesin"/>
    <property type="match status" value="1"/>
</dbReference>
<evidence type="ECO:0000256" key="4">
    <source>
        <dbReference type="ARBA" id="ARBA00023175"/>
    </source>
</evidence>
<feature type="domain" description="Kinesin motor" evidence="6">
    <location>
        <begin position="1"/>
        <end position="138"/>
    </location>
</feature>
<proteinExistence type="inferred from homology"/>
<dbReference type="PaxDb" id="2850-Phatr7359"/>
<feature type="non-terminal residue" evidence="7">
    <location>
        <position position="138"/>
    </location>
</feature>
<dbReference type="GO" id="GO:0008017">
    <property type="term" value="F:microtubule binding"/>
    <property type="evidence" value="ECO:0007669"/>
    <property type="project" value="InterPro"/>
</dbReference>
<dbReference type="InterPro" id="IPR027417">
    <property type="entry name" value="P-loop_NTPase"/>
</dbReference>
<dbReference type="InterPro" id="IPR036961">
    <property type="entry name" value="Kinesin_motor_dom_sf"/>
</dbReference>